<reference evidence="1 2" key="1">
    <citation type="submission" date="2023-02" db="EMBL/GenBank/DDBJ databases">
        <title>LHISI_Scaffold_Assembly.</title>
        <authorList>
            <person name="Stuart O.P."/>
            <person name="Cleave R."/>
            <person name="Magrath M.J.L."/>
            <person name="Mikheyev A.S."/>
        </authorList>
    </citation>
    <scope>NUCLEOTIDE SEQUENCE [LARGE SCALE GENOMIC DNA]</scope>
    <source>
        <strain evidence="1">Daus_M_001</strain>
        <tissue evidence="1">Leg muscle</tissue>
    </source>
</reference>
<dbReference type="EMBL" id="JARBHB010000004">
    <property type="protein sequence ID" value="KAJ8885582.1"/>
    <property type="molecule type" value="Genomic_DNA"/>
</dbReference>
<dbReference type="Proteomes" id="UP001159363">
    <property type="component" value="Chromosome X"/>
</dbReference>
<proteinExistence type="predicted"/>
<comment type="caution">
    <text evidence="1">The sequence shown here is derived from an EMBL/GenBank/DDBJ whole genome shotgun (WGS) entry which is preliminary data.</text>
</comment>
<organism evidence="1 2">
    <name type="scientific">Dryococelus australis</name>
    <dbReference type="NCBI Taxonomy" id="614101"/>
    <lineage>
        <taxon>Eukaryota</taxon>
        <taxon>Metazoa</taxon>
        <taxon>Ecdysozoa</taxon>
        <taxon>Arthropoda</taxon>
        <taxon>Hexapoda</taxon>
        <taxon>Insecta</taxon>
        <taxon>Pterygota</taxon>
        <taxon>Neoptera</taxon>
        <taxon>Polyneoptera</taxon>
        <taxon>Phasmatodea</taxon>
        <taxon>Verophasmatodea</taxon>
        <taxon>Anareolatae</taxon>
        <taxon>Phasmatidae</taxon>
        <taxon>Eurycanthinae</taxon>
        <taxon>Dryococelus</taxon>
    </lineage>
</organism>
<evidence type="ECO:0000313" key="2">
    <source>
        <dbReference type="Proteomes" id="UP001159363"/>
    </source>
</evidence>
<name>A0ABQ9HMM8_9NEOP</name>
<keyword evidence="2" id="KW-1185">Reference proteome</keyword>
<sequence length="78" mass="9030">MFGRWPKCTYHLSHMMNHAVIQRKPRSCILLTLPGQMKNYLNASTVRCIPLIYVSKPNQIAFSEDLDQMIVICVHDVL</sequence>
<protein>
    <submittedName>
        <fullName evidence="1">Uncharacterized protein</fullName>
    </submittedName>
</protein>
<evidence type="ECO:0000313" key="1">
    <source>
        <dbReference type="EMBL" id="KAJ8885582.1"/>
    </source>
</evidence>
<gene>
    <name evidence="1" type="ORF">PR048_011780</name>
</gene>
<accession>A0ABQ9HMM8</accession>